<feature type="transmembrane region" description="Helical" evidence="1">
    <location>
        <begin position="132"/>
        <end position="150"/>
    </location>
</feature>
<accession>A0ABX0ITL2</accession>
<keyword evidence="3" id="KW-1185">Reference proteome</keyword>
<dbReference type="InterPro" id="IPR035897">
    <property type="entry name" value="Toll_tir_struct_dom_sf"/>
</dbReference>
<evidence type="ECO:0000313" key="2">
    <source>
        <dbReference type="EMBL" id="NHN25179.1"/>
    </source>
</evidence>
<gene>
    <name evidence="2" type="ORF">FIA58_005755</name>
</gene>
<dbReference type="Gene3D" id="3.40.50.10140">
    <property type="entry name" value="Toll/interleukin-1 receptor homology (TIR) domain"/>
    <property type="match status" value="1"/>
</dbReference>
<name>A0ABX0ITL2_9FLAO</name>
<keyword evidence="1" id="KW-0812">Transmembrane</keyword>
<keyword evidence="1" id="KW-0472">Membrane</keyword>
<proteinExistence type="predicted"/>
<dbReference type="SUPFAM" id="SSF52200">
    <property type="entry name" value="Toll/Interleukin receptor TIR domain"/>
    <property type="match status" value="1"/>
</dbReference>
<evidence type="ECO:0000256" key="1">
    <source>
        <dbReference type="SAM" id="Phobius"/>
    </source>
</evidence>
<evidence type="ECO:0008006" key="4">
    <source>
        <dbReference type="Google" id="ProtNLM"/>
    </source>
</evidence>
<organism evidence="2 3">
    <name type="scientific">Flavobacterium jejuense</name>
    <dbReference type="NCBI Taxonomy" id="1544455"/>
    <lineage>
        <taxon>Bacteria</taxon>
        <taxon>Pseudomonadati</taxon>
        <taxon>Bacteroidota</taxon>
        <taxon>Flavobacteriia</taxon>
        <taxon>Flavobacteriales</taxon>
        <taxon>Flavobacteriaceae</taxon>
        <taxon>Flavobacterium</taxon>
    </lineage>
</organism>
<dbReference type="EMBL" id="VEVQ02000003">
    <property type="protein sequence ID" value="NHN25179.1"/>
    <property type="molecule type" value="Genomic_DNA"/>
</dbReference>
<reference evidence="3" key="1">
    <citation type="submission" date="2019-05" db="EMBL/GenBank/DDBJ databases">
        <title>Flavobacterium profundi sp. nov., isolated from a deep-sea seamount.</title>
        <authorList>
            <person name="Zhang D.-C."/>
        </authorList>
    </citation>
    <scope>NUCLEOTIDE SEQUENCE [LARGE SCALE GENOMIC DNA]</scope>
    <source>
        <strain evidence="3">EC11</strain>
    </source>
</reference>
<comment type="caution">
    <text evidence="2">The sequence shown here is derived from an EMBL/GenBank/DDBJ whole genome shotgun (WGS) entry which is preliminary data.</text>
</comment>
<sequence>MKVFLSYSLNDQDLFILTLLAEELNKKGFIINQSNDFHTEMSSLTRVNINNSNLFIGLISGTGHEKNRVINEWRLATSKNIPCIFLIENTVPINQNFKSKYLIFDRYNPHQAIEELKKTINIKKENQNDSNALAWILGGAALLSIISLLSKDDKK</sequence>
<reference evidence="2 3" key="2">
    <citation type="submission" date="2020-02" db="EMBL/GenBank/DDBJ databases">
        <title>Flavobacterium profundi sp. nov., isolated from a deep-sea seamount.</title>
        <authorList>
            <person name="Zhang D.-C."/>
        </authorList>
    </citation>
    <scope>NUCLEOTIDE SEQUENCE [LARGE SCALE GENOMIC DNA]</scope>
    <source>
        <strain evidence="2 3">EC11</strain>
    </source>
</reference>
<dbReference type="RefSeq" id="WP_140961075.1">
    <property type="nucleotide sequence ID" value="NZ_VEVQ02000003.1"/>
</dbReference>
<dbReference type="Proteomes" id="UP000817854">
    <property type="component" value="Unassembled WGS sequence"/>
</dbReference>
<protein>
    <recommendedName>
        <fullName evidence="4">TIR domain-containing protein</fullName>
    </recommendedName>
</protein>
<evidence type="ECO:0000313" key="3">
    <source>
        <dbReference type="Proteomes" id="UP000817854"/>
    </source>
</evidence>
<keyword evidence="1" id="KW-1133">Transmembrane helix</keyword>